<dbReference type="InterPro" id="IPR029119">
    <property type="entry name" value="MutY_C"/>
</dbReference>
<dbReference type="PROSITE" id="PS51462">
    <property type="entry name" value="NUDIX"/>
    <property type="match status" value="1"/>
</dbReference>
<dbReference type="CDD" id="cd03425">
    <property type="entry name" value="NUDIX_MutT_NudA_like"/>
    <property type="match status" value="1"/>
</dbReference>
<evidence type="ECO:0000256" key="4">
    <source>
        <dbReference type="ARBA" id="ARBA00022705"/>
    </source>
</evidence>
<dbReference type="InterPro" id="IPR020084">
    <property type="entry name" value="NUDIX_hydrolase_CS"/>
</dbReference>
<dbReference type="PANTHER" id="PTHR47707:SF1">
    <property type="entry name" value="NUDIX HYDROLASE FAMILY PROTEIN"/>
    <property type="match status" value="1"/>
</dbReference>
<evidence type="ECO:0000256" key="7">
    <source>
        <dbReference type="ARBA" id="ARBA00022801"/>
    </source>
</evidence>
<dbReference type="STRING" id="1165689.SAMN02927914_05815"/>
<dbReference type="SUPFAM" id="SSF55811">
    <property type="entry name" value="Nudix"/>
    <property type="match status" value="1"/>
</dbReference>
<dbReference type="InterPro" id="IPR015797">
    <property type="entry name" value="NUDIX_hydrolase-like_dom_sf"/>
</dbReference>
<feature type="domain" description="Nudix hydrolase" evidence="17">
    <location>
        <begin position="9"/>
        <end position="138"/>
    </location>
</feature>
<dbReference type="InterPro" id="IPR020476">
    <property type="entry name" value="Nudix_hydrolase"/>
</dbReference>
<evidence type="ECO:0000256" key="9">
    <source>
        <dbReference type="ARBA" id="ARBA00023204"/>
    </source>
</evidence>
<dbReference type="AlphaFoldDB" id="A0A1G5ZRK5"/>
<proteinExistence type="inferred from homology"/>
<comment type="catalytic activity">
    <reaction evidence="11">
        <text>8-oxo-GTP + H2O = 8-oxo-GMP + diphosphate + H(+)</text>
        <dbReference type="Rhea" id="RHEA:67616"/>
        <dbReference type="ChEBI" id="CHEBI:15377"/>
        <dbReference type="ChEBI" id="CHEBI:15378"/>
        <dbReference type="ChEBI" id="CHEBI:33019"/>
        <dbReference type="ChEBI" id="CHEBI:143553"/>
        <dbReference type="ChEBI" id="CHEBI:145694"/>
    </reaction>
</comment>
<evidence type="ECO:0000256" key="11">
    <source>
        <dbReference type="ARBA" id="ARBA00036904"/>
    </source>
</evidence>
<comment type="similarity">
    <text evidence="2">Belongs to the Nudix hydrolase family.</text>
</comment>
<dbReference type="FunFam" id="3.90.79.10:FF:000014">
    <property type="entry name" value="8-oxo-dGTP diphosphatase MutT"/>
    <property type="match status" value="1"/>
</dbReference>
<dbReference type="PROSITE" id="PS00893">
    <property type="entry name" value="NUDIX_BOX"/>
    <property type="match status" value="1"/>
</dbReference>
<keyword evidence="9" id="KW-0234">DNA repair</keyword>
<evidence type="ECO:0000256" key="16">
    <source>
        <dbReference type="ARBA" id="ARBA00042798"/>
    </source>
</evidence>
<evidence type="ECO:0000256" key="12">
    <source>
        <dbReference type="ARBA" id="ARBA00038905"/>
    </source>
</evidence>
<evidence type="ECO:0000256" key="6">
    <source>
        <dbReference type="ARBA" id="ARBA00022763"/>
    </source>
</evidence>
<dbReference type="PANTHER" id="PTHR47707">
    <property type="entry name" value="8-OXO-DGTP DIPHOSPHATASE"/>
    <property type="match status" value="1"/>
</dbReference>
<reference evidence="18 19" key="1">
    <citation type="submission" date="2016-10" db="EMBL/GenBank/DDBJ databases">
        <authorList>
            <person name="de Groot N.N."/>
        </authorList>
    </citation>
    <scope>NUCLEOTIDE SEQUENCE [LARGE SCALE GENOMIC DNA]</scope>
    <source>
        <strain evidence="18 19">CGMCC 1.12097</strain>
    </source>
</reference>
<keyword evidence="3" id="KW-0515">Mutator protein</keyword>
<dbReference type="GO" id="GO:0006260">
    <property type="term" value="P:DNA replication"/>
    <property type="evidence" value="ECO:0007669"/>
    <property type="project" value="UniProtKB-KW"/>
</dbReference>
<dbReference type="GO" id="GO:0044716">
    <property type="term" value="F:8-oxo-GDP phosphatase activity"/>
    <property type="evidence" value="ECO:0007669"/>
    <property type="project" value="TreeGrafter"/>
</dbReference>
<dbReference type="OrthoDB" id="9810648at2"/>
<evidence type="ECO:0000256" key="1">
    <source>
        <dbReference type="ARBA" id="ARBA00001946"/>
    </source>
</evidence>
<evidence type="ECO:0000313" key="18">
    <source>
        <dbReference type="EMBL" id="SDA97126.1"/>
    </source>
</evidence>
<evidence type="ECO:0000256" key="13">
    <source>
        <dbReference type="ARBA" id="ARBA00040794"/>
    </source>
</evidence>
<evidence type="ECO:0000313" key="19">
    <source>
        <dbReference type="Proteomes" id="UP000198588"/>
    </source>
</evidence>
<dbReference type="PRINTS" id="PR00502">
    <property type="entry name" value="NUDIXFAMILY"/>
</dbReference>
<evidence type="ECO:0000256" key="8">
    <source>
        <dbReference type="ARBA" id="ARBA00022842"/>
    </source>
</evidence>
<comment type="cofactor">
    <cofactor evidence="1">
        <name>Mg(2+)</name>
        <dbReference type="ChEBI" id="CHEBI:18420"/>
    </cofactor>
</comment>
<keyword evidence="5" id="KW-0479">Metal-binding</keyword>
<comment type="catalytic activity">
    <reaction evidence="10">
        <text>8-oxo-dGTP + H2O = 8-oxo-dGMP + diphosphate + H(+)</text>
        <dbReference type="Rhea" id="RHEA:31575"/>
        <dbReference type="ChEBI" id="CHEBI:15377"/>
        <dbReference type="ChEBI" id="CHEBI:15378"/>
        <dbReference type="ChEBI" id="CHEBI:33019"/>
        <dbReference type="ChEBI" id="CHEBI:63224"/>
        <dbReference type="ChEBI" id="CHEBI:77896"/>
        <dbReference type="EC" id="3.6.1.55"/>
    </reaction>
</comment>
<protein>
    <recommendedName>
        <fullName evidence="13">8-oxo-dGTP diphosphatase</fullName>
        <ecNumber evidence="12">3.6.1.55</ecNumber>
    </recommendedName>
    <alternativeName>
        <fullName evidence="16">7,8-dihydro-8-oxoguanine-triphosphatase</fullName>
    </alternativeName>
    <alternativeName>
        <fullName evidence="15">Mutator protein MutT</fullName>
    </alternativeName>
    <alternativeName>
        <fullName evidence="14">dGTP pyrophosphohydrolase</fullName>
    </alternativeName>
</protein>
<dbReference type="GO" id="GO:0006281">
    <property type="term" value="P:DNA repair"/>
    <property type="evidence" value="ECO:0007669"/>
    <property type="project" value="UniProtKB-KW"/>
</dbReference>
<evidence type="ECO:0000256" key="10">
    <source>
        <dbReference type="ARBA" id="ARBA00035861"/>
    </source>
</evidence>
<dbReference type="InterPro" id="IPR000086">
    <property type="entry name" value="NUDIX_hydrolase_dom"/>
</dbReference>
<dbReference type="Pfam" id="PF14815">
    <property type="entry name" value="NUDIX_4"/>
    <property type="match status" value="1"/>
</dbReference>
<dbReference type="EC" id="3.6.1.55" evidence="12"/>
<gene>
    <name evidence="18" type="ORF">SAMN02927914_05815</name>
</gene>
<keyword evidence="6" id="KW-0227">DNA damage</keyword>
<dbReference type="GO" id="GO:0044715">
    <property type="term" value="F:8-oxo-dGDP phosphatase activity"/>
    <property type="evidence" value="ECO:0007669"/>
    <property type="project" value="TreeGrafter"/>
</dbReference>
<accession>A0A1G5ZRK5</accession>
<keyword evidence="8" id="KW-0460">Magnesium</keyword>
<dbReference type="EMBL" id="FMXM01000025">
    <property type="protein sequence ID" value="SDA97126.1"/>
    <property type="molecule type" value="Genomic_DNA"/>
</dbReference>
<dbReference type="Gene3D" id="3.90.79.10">
    <property type="entry name" value="Nucleoside Triphosphate Pyrophosphohydrolase"/>
    <property type="match status" value="1"/>
</dbReference>
<keyword evidence="4" id="KW-0235">DNA replication</keyword>
<evidence type="ECO:0000259" key="17">
    <source>
        <dbReference type="PROSITE" id="PS51462"/>
    </source>
</evidence>
<name>A0A1G5ZRK5_9HYPH</name>
<keyword evidence="7" id="KW-0378">Hydrolase</keyword>
<dbReference type="Proteomes" id="UP000198588">
    <property type="component" value="Unassembled WGS sequence"/>
</dbReference>
<dbReference type="InterPro" id="IPR047127">
    <property type="entry name" value="MutT-like"/>
</dbReference>
<dbReference type="GO" id="GO:0035539">
    <property type="term" value="F:8-oxo-7,8-dihydrodeoxyguanosine triphosphate pyrophosphatase activity"/>
    <property type="evidence" value="ECO:0007669"/>
    <property type="project" value="UniProtKB-EC"/>
</dbReference>
<evidence type="ECO:0000256" key="2">
    <source>
        <dbReference type="ARBA" id="ARBA00005582"/>
    </source>
</evidence>
<evidence type="ECO:0000256" key="14">
    <source>
        <dbReference type="ARBA" id="ARBA00041592"/>
    </source>
</evidence>
<dbReference type="RefSeq" id="WP_091585374.1">
    <property type="nucleotide sequence ID" value="NZ_FMXM01000025.1"/>
</dbReference>
<sequence>MSGVTIAGKRLLLVAACALVDADGRVLLAQRPEGKQLAGLWEFPGGKVEPGETPEQCIIRELHEEIGIETDIPCLAPLTFASHSYDEFHLLMPLFICRRFRGIAQPREGQALKWVRPKQMRDYPMPPADAPLIPFLIDLL</sequence>
<evidence type="ECO:0000256" key="3">
    <source>
        <dbReference type="ARBA" id="ARBA00022457"/>
    </source>
</evidence>
<organism evidence="18 19">
    <name type="scientific">Mesorhizobium qingshengii</name>
    <dbReference type="NCBI Taxonomy" id="1165689"/>
    <lineage>
        <taxon>Bacteria</taxon>
        <taxon>Pseudomonadati</taxon>
        <taxon>Pseudomonadota</taxon>
        <taxon>Alphaproteobacteria</taxon>
        <taxon>Hyphomicrobiales</taxon>
        <taxon>Phyllobacteriaceae</taxon>
        <taxon>Mesorhizobium</taxon>
    </lineage>
</organism>
<evidence type="ECO:0000256" key="5">
    <source>
        <dbReference type="ARBA" id="ARBA00022723"/>
    </source>
</evidence>
<evidence type="ECO:0000256" key="15">
    <source>
        <dbReference type="ARBA" id="ARBA00041979"/>
    </source>
</evidence>
<dbReference type="GO" id="GO:0008413">
    <property type="term" value="F:8-oxo-7,8-dihydroguanosine triphosphate pyrophosphatase activity"/>
    <property type="evidence" value="ECO:0007669"/>
    <property type="project" value="TreeGrafter"/>
</dbReference>
<dbReference type="GO" id="GO:0046872">
    <property type="term" value="F:metal ion binding"/>
    <property type="evidence" value="ECO:0007669"/>
    <property type="project" value="UniProtKB-KW"/>
</dbReference>